<dbReference type="EC" id="2.6.1.57" evidence="9"/>
<evidence type="ECO:0000256" key="1">
    <source>
        <dbReference type="ARBA" id="ARBA00001933"/>
    </source>
</evidence>
<dbReference type="eggNOG" id="KOG0634">
    <property type="taxonomic scope" value="Eukaryota"/>
</dbReference>
<sequence length="497" mass="55816">MTLPESKDFSHLYSDETNARKPSPLKTCIHLFQDPNIIFLGGGLPLSDYFPWDNVSIDSPAPPFTKGIGHPISELSNDEVCKVDLKKDVKVHEGDIPLARSLQYGFSQGQPELLEFIREHNKLIHDMQYEDWDVVATAGNTNAWESTLRVFCNRGDVILAEAHSFSSCLAAAQAQGITTFPVPIDDKGIIPAKLEAILDNWTPGAPKPKLLYTIPTGQNPTGTSLADERKPEIFRIAQKHDFLIIEDAPYYFLQMDKYERDLQKRAVTRAQPRESHKDFLASLDKTFLSVDTDGRVIRLDSFSKVLAPGSRLGWITGSKKILKPFVSLHEMTIQAPAGFIQSVVSSTLHRWGQSGYLDWLQGLRHEYTLKRDCAIDALHKYIPENKAFVINPPIAGMFFTVNIDASTHPEFKTKYDSDPKKVEHALYEKVISRGVLVVPGDWFITEGDTVPPQPAASKERENPNEIFFRGTYAAVSPEKLTEGLKRLGETLHEEFNV</sequence>
<dbReference type="GO" id="GO:0009074">
    <property type="term" value="P:aromatic amino acid family catabolic process"/>
    <property type="evidence" value="ECO:0007669"/>
    <property type="project" value="TreeGrafter"/>
</dbReference>
<reference key="2">
    <citation type="submission" date="2011-08" db="EMBL/GenBank/DDBJ databases">
        <title>Genome sequence of Naumovozyma castellii.</title>
        <authorList>
            <person name="Gordon J.L."/>
            <person name="Armisen D."/>
            <person name="Proux-Wera E."/>
            <person name="OhEigeartaigh S.S."/>
            <person name="Byrne K.P."/>
            <person name="Wolfe K.H."/>
        </authorList>
    </citation>
    <scope>NUCLEOTIDE SEQUENCE</scope>
    <source>
        <strain>Type strain:CBS 4309</strain>
    </source>
</reference>
<dbReference type="GO" id="GO:0008793">
    <property type="term" value="F:aromatic-amino-acid transaminase activity"/>
    <property type="evidence" value="ECO:0007669"/>
    <property type="project" value="EnsemblFungi"/>
</dbReference>
<dbReference type="GO" id="GO:0019878">
    <property type="term" value="P:lysine biosynthetic process via aminoadipic acid"/>
    <property type="evidence" value="ECO:0007669"/>
    <property type="project" value="TreeGrafter"/>
</dbReference>
<dbReference type="Proteomes" id="UP000001640">
    <property type="component" value="Chromosome 5"/>
</dbReference>
<comment type="subcellular location">
    <subcellularLocation>
        <location evidence="2">Cytoplasm</location>
    </subcellularLocation>
</comment>
<dbReference type="GO" id="GO:0030170">
    <property type="term" value="F:pyridoxal phosphate binding"/>
    <property type="evidence" value="ECO:0007669"/>
    <property type="project" value="InterPro"/>
</dbReference>
<gene>
    <name evidence="11" type="primary">NCAS0E00670</name>
    <name evidence="11" type="ordered locus">NCAS_0E00670</name>
</gene>
<dbReference type="GO" id="GO:0047536">
    <property type="term" value="F:2-aminoadipate transaminase activity"/>
    <property type="evidence" value="ECO:0007669"/>
    <property type="project" value="EnsemblFungi"/>
</dbReference>
<protein>
    <recommendedName>
        <fullName evidence="9">aromatic-amino-acid transaminase</fullName>
        <ecNumber evidence="9">2.6.1.57</ecNumber>
    </recommendedName>
</protein>
<evidence type="ECO:0000256" key="7">
    <source>
        <dbReference type="ARBA" id="ARBA00022898"/>
    </source>
</evidence>
<dbReference type="Gene3D" id="3.40.640.10">
    <property type="entry name" value="Type I PLP-dependent aspartate aminotransferase-like (Major domain)"/>
    <property type="match status" value="1"/>
</dbReference>
<dbReference type="KEGG" id="ncs:NCAS_0E00670"/>
<comment type="cofactor">
    <cofactor evidence="1">
        <name>pyridoxal 5'-phosphate</name>
        <dbReference type="ChEBI" id="CHEBI:597326"/>
    </cofactor>
</comment>
<evidence type="ECO:0000256" key="5">
    <source>
        <dbReference type="ARBA" id="ARBA00022576"/>
    </source>
</evidence>
<dbReference type="PANTHER" id="PTHR42790:SF21">
    <property type="entry name" value="AROMATIC_AMINOADIPATE AMINOTRANSFERASE 1"/>
    <property type="match status" value="1"/>
</dbReference>
<keyword evidence="4" id="KW-0963">Cytoplasm</keyword>
<dbReference type="OMA" id="HRPEGGM"/>
<dbReference type="InterPro" id="IPR015424">
    <property type="entry name" value="PyrdxlP-dep_Trfase"/>
</dbReference>
<dbReference type="AlphaFoldDB" id="G0VF72"/>
<keyword evidence="5" id="KW-0032">Aminotransferase</keyword>
<comment type="similarity">
    <text evidence="3">Belongs to the class-I pyridoxal-phosphate-dependent aminotransferase family.</text>
</comment>
<dbReference type="GeneID" id="96903770"/>
<evidence type="ECO:0000313" key="11">
    <source>
        <dbReference type="EMBL" id="CCC70137.1"/>
    </source>
</evidence>
<accession>G0VF72</accession>
<dbReference type="Pfam" id="PF00155">
    <property type="entry name" value="Aminotran_1_2"/>
    <property type="match status" value="1"/>
</dbReference>
<dbReference type="GO" id="GO:0005737">
    <property type="term" value="C:cytoplasm"/>
    <property type="evidence" value="ECO:0007669"/>
    <property type="project" value="UniProtKB-SubCell"/>
</dbReference>
<evidence type="ECO:0000256" key="2">
    <source>
        <dbReference type="ARBA" id="ARBA00004496"/>
    </source>
</evidence>
<dbReference type="OrthoDB" id="691673at2759"/>
<dbReference type="SUPFAM" id="SSF53383">
    <property type="entry name" value="PLP-dependent transferases"/>
    <property type="match status" value="1"/>
</dbReference>
<evidence type="ECO:0000313" key="12">
    <source>
        <dbReference type="Proteomes" id="UP000001640"/>
    </source>
</evidence>
<dbReference type="PANTHER" id="PTHR42790">
    <property type="entry name" value="AMINOTRANSFERASE"/>
    <property type="match status" value="1"/>
</dbReference>
<dbReference type="HOGENOM" id="CLU_017584_0_5_1"/>
<dbReference type="RefSeq" id="XP_003676498.1">
    <property type="nucleotide sequence ID" value="XM_003676450.1"/>
</dbReference>
<evidence type="ECO:0000256" key="3">
    <source>
        <dbReference type="ARBA" id="ARBA00007441"/>
    </source>
</evidence>
<evidence type="ECO:0000259" key="10">
    <source>
        <dbReference type="Pfam" id="PF00155"/>
    </source>
</evidence>
<dbReference type="InterPro" id="IPR050859">
    <property type="entry name" value="Class-I_PLP-dep_aminotransf"/>
</dbReference>
<evidence type="ECO:0000256" key="6">
    <source>
        <dbReference type="ARBA" id="ARBA00022679"/>
    </source>
</evidence>
<dbReference type="InterPro" id="IPR004839">
    <property type="entry name" value="Aminotransferase_I/II_large"/>
</dbReference>
<evidence type="ECO:0000256" key="9">
    <source>
        <dbReference type="ARBA" id="ARBA00067014"/>
    </source>
</evidence>
<dbReference type="FunFam" id="3.40.640.10:FF:000074">
    <property type="entry name" value="Aromatic amino acid aminotransferase"/>
    <property type="match status" value="1"/>
</dbReference>
<dbReference type="GO" id="GO:0006571">
    <property type="term" value="P:tyrosine biosynthetic process"/>
    <property type="evidence" value="ECO:0007669"/>
    <property type="project" value="EnsemblFungi"/>
</dbReference>
<proteinExistence type="inferred from homology"/>
<name>G0VF72_NAUCA</name>
<comment type="catalytic activity">
    <reaction evidence="8">
        <text>an aromatic L-alpha-amino acid + 2-oxoglutarate = an aromatic oxo-acid + L-glutamate</text>
        <dbReference type="Rhea" id="RHEA:17533"/>
        <dbReference type="ChEBI" id="CHEBI:16810"/>
        <dbReference type="ChEBI" id="CHEBI:29985"/>
        <dbReference type="ChEBI" id="CHEBI:73309"/>
        <dbReference type="ChEBI" id="CHEBI:84824"/>
        <dbReference type="EC" id="2.6.1.57"/>
    </reaction>
</comment>
<keyword evidence="12" id="KW-1185">Reference proteome</keyword>
<dbReference type="CDD" id="cd00609">
    <property type="entry name" value="AAT_like"/>
    <property type="match status" value="1"/>
</dbReference>
<evidence type="ECO:0000256" key="4">
    <source>
        <dbReference type="ARBA" id="ARBA00022490"/>
    </source>
</evidence>
<evidence type="ECO:0000256" key="8">
    <source>
        <dbReference type="ARBA" id="ARBA00051993"/>
    </source>
</evidence>
<feature type="domain" description="Aminotransferase class I/classII large" evidence="10">
    <location>
        <begin position="103"/>
        <end position="487"/>
    </location>
</feature>
<organism evidence="11 12">
    <name type="scientific">Naumovozyma castellii</name>
    <name type="common">Yeast</name>
    <name type="synonym">Saccharomyces castellii</name>
    <dbReference type="NCBI Taxonomy" id="27288"/>
    <lineage>
        <taxon>Eukaryota</taxon>
        <taxon>Fungi</taxon>
        <taxon>Dikarya</taxon>
        <taxon>Ascomycota</taxon>
        <taxon>Saccharomycotina</taxon>
        <taxon>Saccharomycetes</taxon>
        <taxon>Saccharomycetales</taxon>
        <taxon>Saccharomycetaceae</taxon>
        <taxon>Naumovozyma</taxon>
    </lineage>
</organism>
<keyword evidence="6" id="KW-0808">Transferase</keyword>
<dbReference type="FunCoup" id="G0VF72">
    <property type="interactions" value="299"/>
</dbReference>
<dbReference type="InterPro" id="IPR015421">
    <property type="entry name" value="PyrdxlP-dep_Trfase_major"/>
</dbReference>
<dbReference type="GO" id="GO:0009094">
    <property type="term" value="P:L-phenylalanine biosynthetic process"/>
    <property type="evidence" value="ECO:0007669"/>
    <property type="project" value="EnsemblFungi"/>
</dbReference>
<dbReference type="STRING" id="1064592.G0VF72"/>
<dbReference type="InParanoid" id="G0VF72"/>
<reference evidence="11 12" key="1">
    <citation type="journal article" date="2011" name="Proc. Natl. Acad. Sci. U.S.A.">
        <title>Evolutionary erosion of yeast sex chromosomes by mating-type switching accidents.</title>
        <authorList>
            <person name="Gordon J.L."/>
            <person name="Armisen D."/>
            <person name="Proux-Wera E."/>
            <person name="Oheigeartaigh S.S."/>
            <person name="Byrne K.P."/>
            <person name="Wolfe K.H."/>
        </authorList>
    </citation>
    <scope>NUCLEOTIDE SEQUENCE [LARGE SCALE GENOMIC DNA]</scope>
    <source>
        <strain evidence="12">ATCC 76901 / BCRC 22586 / CBS 4309 / NBRC 1992 / NRRL Y-12630</strain>
    </source>
</reference>
<dbReference type="EMBL" id="HE576756">
    <property type="protein sequence ID" value="CCC70137.1"/>
    <property type="molecule type" value="Genomic_DNA"/>
</dbReference>
<keyword evidence="7" id="KW-0663">Pyridoxal phosphate</keyword>